<reference evidence="2 3" key="1">
    <citation type="submission" date="2020-08" db="EMBL/GenBank/DDBJ databases">
        <title>Genome public.</title>
        <authorList>
            <person name="Liu C."/>
            <person name="Sun Q."/>
        </authorList>
    </citation>
    <scope>NUCLEOTIDE SEQUENCE [LARGE SCALE GENOMIC DNA]</scope>
    <source>
        <strain evidence="2 3">3_YM_SP_D4_24.mj</strain>
    </source>
</reference>
<evidence type="ECO:0000259" key="1">
    <source>
        <dbReference type="Pfam" id="PF12697"/>
    </source>
</evidence>
<protein>
    <submittedName>
        <fullName evidence="2">Alpha/beta fold hydrolase</fullName>
    </submittedName>
</protein>
<keyword evidence="3" id="KW-1185">Reference proteome</keyword>
<gene>
    <name evidence="2" type="ORF">H8712_15450</name>
</gene>
<keyword evidence="2" id="KW-0378">Hydrolase</keyword>
<dbReference type="InterPro" id="IPR000073">
    <property type="entry name" value="AB_hydrolase_1"/>
</dbReference>
<dbReference type="Gene3D" id="3.40.50.1820">
    <property type="entry name" value="alpha/beta hydrolase"/>
    <property type="match status" value="1"/>
</dbReference>
<feature type="domain" description="AB hydrolase-1" evidence="1">
    <location>
        <begin position="65"/>
        <end position="310"/>
    </location>
</feature>
<evidence type="ECO:0000313" key="3">
    <source>
        <dbReference type="Proteomes" id="UP000661649"/>
    </source>
</evidence>
<accession>A0ABR7PF84</accession>
<proteinExistence type="predicted"/>
<sequence length="319" mass="36567">MKKHRYKLITTGILFTTATAIIHFMNHLISTTAIMKDLLKSTASNYYNWRFGKIYYTKQGTGSPVLLIHDLTIYSSAYEWEALVKQLEKNHTVYCIDLPGCGRSDKQHITYTNYLYVQAISDFIKNVIHERTDVITSGFSGSFTILACHNENELFRKILMINPPALSQLNKIPTKRSKLYKSFLELPVFGTLVYNMMVCQSNVQLAFTEDYLYNPFHIKAEWLDTYYEAAHKGMGSGRFLFSSLLGGYTNNNIVHALKNINNSIFIIEGEGELTKCEVLSQYVELNPAIETYILKEAKHLPQLESPEQLFDCLSVFLDD</sequence>
<dbReference type="PANTHER" id="PTHR46438:SF2">
    <property type="entry name" value="ALPHA_BETA-HYDROLASES SUPERFAMILY PROTEIN"/>
    <property type="match status" value="1"/>
</dbReference>
<dbReference type="SUPFAM" id="SSF53474">
    <property type="entry name" value="alpha/beta-Hydrolases"/>
    <property type="match status" value="1"/>
</dbReference>
<organism evidence="2 3">
    <name type="scientific">Blautia stercoris</name>
    <dbReference type="NCBI Taxonomy" id="871664"/>
    <lineage>
        <taxon>Bacteria</taxon>
        <taxon>Bacillati</taxon>
        <taxon>Bacillota</taxon>
        <taxon>Clostridia</taxon>
        <taxon>Lachnospirales</taxon>
        <taxon>Lachnospiraceae</taxon>
        <taxon>Blautia</taxon>
    </lineage>
</organism>
<dbReference type="GO" id="GO:0016787">
    <property type="term" value="F:hydrolase activity"/>
    <property type="evidence" value="ECO:0007669"/>
    <property type="project" value="UniProtKB-KW"/>
</dbReference>
<dbReference type="PANTHER" id="PTHR46438">
    <property type="entry name" value="ALPHA/BETA-HYDROLASES SUPERFAMILY PROTEIN"/>
    <property type="match status" value="1"/>
</dbReference>
<dbReference type="EMBL" id="JACRTP010000011">
    <property type="protein sequence ID" value="MBC8629979.1"/>
    <property type="molecule type" value="Genomic_DNA"/>
</dbReference>
<dbReference type="InterPro" id="IPR029058">
    <property type="entry name" value="AB_hydrolase_fold"/>
</dbReference>
<name>A0ABR7PF84_9FIRM</name>
<evidence type="ECO:0000313" key="2">
    <source>
        <dbReference type="EMBL" id="MBC8629979.1"/>
    </source>
</evidence>
<dbReference type="Proteomes" id="UP000661649">
    <property type="component" value="Unassembled WGS sequence"/>
</dbReference>
<comment type="caution">
    <text evidence="2">The sequence shown here is derived from an EMBL/GenBank/DDBJ whole genome shotgun (WGS) entry which is preliminary data.</text>
</comment>
<dbReference type="Pfam" id="PF12697">
    <property type="entry name" value="Abhydrolase_6"/>
    <property type="match status" value="1"/>
</dbReference>
<dbReference type="RefSeq" id="WP_117457880.1">
    <property type="nucleotide sequence ID" value="NZ_JACRTP010000011.1"/>
</dbReference>